<feature type="compositionally biased region" description="Basic and acidic residues" evidence="1">
    <location>
        <begin position="48"/>
        <end position="60"/>
    </location>
</feature>
<dbReference type="Proteomes" id="UP001501095">
    <property type="component" value="Unassembled WGS sequence"/>
</dbReference>
<feature type="region of interest" description="Disordered" evidence="1">
    <location>
        <begin position="28"/>
        <end position="106"/>
    </location>
</feature>
<name>A0ABP6B4E9_9ACTN</name>
<sequence length="106" mass="11224">MYLPACATAAAGGGRPGEPGAALVINKPVSGQRPLPDTGQGLCAGVTEDPRTRDMCDRKRVFVTQPGQRRTPERRRGTLTRPGEADRGPGPKTTQEKDQGMPKALS</sequence>
<protein>
    <submittedName>
        <fullName evidence="2">Uncharacterized protein</fullName>
    </submittedName>
</protein>
<reference evidence="3" key="1">
    <citation type="journal article" date="2019" name="Int. J. Syst. Evol. Microbiol.">
        <title>The Global Catalogue of Microorganisms (GCM) 10K type strain sequencing project: providing services to taxonomists for standard genome sequencing and annotation.</title>
        <authorList>
            <consortium name="The Broad Institute Genomics Platform"/>
            <consortium name="The Broad Institute Genome Sequencing Center for Infectious Disease"/>
            <person name="Wu L."/>
            <person name="Ma J."/>
        </authorList>
    </citation>
    <scope>NUCLEOTIDE SEQUENCE [LARGE SCALE GENOMIC DNA]</scope>
    <source>
        <strain evidence="3">JCM 6924</strain>
    </source>
</reference>
<accession>A0ABP6B4E9</accession>
<feature type="compositionally biased region" description="Basic and acidic residues" evidence="1">
    <location>
        <begin position="83"/>
        <end position="100"/>
    </location>
</feature>
<organism evidence="2 3">
    <name type="scientific">Streptomyces levis</name>
    <dbReference type="NCBI Taxonomy" id="285566"/>
    <lineage>
        <taxon>Bacteria</taxon>
        <taxon>Bacillati</taxon>
        <taxon>Actinomycetota</taxon>
        <taxon>Actinomycetes</taxon>
        <taxon>Kitasatosporales</taxon>
        <taxon>Streptomycetaceae</taxon>
        <taxon>Streptomyces</taxon>
    </lineage>
</organism>
<proteinExistence type="predicted"/>
<keyword evidence="3" id="KW-1185">Reference proteome</keyword>
<evidence type="ECO:0000313" key="2">
    <source>
        <dbReference type="EMBL" id="GAA2537051.1"/>
    </source>
</evidence>
<comment type="caution">
    <text evidence="2">The sequence shown here is derived from an EMBL/GenBank/DDBJ whole genome shotgun (WGS) entry which is preliminary data.</text>
</comment>
<evidence type="ECO:0000313" key="3">
    <source>
        <dbReference type="Proteomes" id="UP001501095"/>
    </source>
</evidence>
<dbReference type="EMBL" id="BAAATM010000012">
    <property type="protein sequence ID" value="GAA2537051.1"/>
    <property type="molecule type" value="Genomic_DNA"/>
</dbReference>
<evidence type="ECO:0000256" key="1">
    <source>
        <dbReference type="SAM" id="MobiDB-lite"/>
    </source>
</evidence>
<gene>
    <name evidence="2" type="ORF">GCM10010423_37920</name>
</gene>